<evidence type="ECO:0000259" key="2">
    <source>
        <dbReference type="PROSITE" id="PS50891"/>
    </source>
</evidence>
<dbReference type="AlphaFoldDB" id="A0A8T2B2A5"/>
<evidence type="ECO:0000313" key="3">
    <source>
        <dbReference type="EMBL" id="KAG7578194.1"/>
    </source>
</evidence>
<comment type="similarity">
    <text evidence="1">Belongs to the LOB domain-containing protein family.</text>
</comment>
<dbReference type="PANTHER" id="PTHR31301">
    <property type="entry name" value="LOB DOMAIN-CONTAINING PROTEIN 4-RELATED"/>
    <property type="match status" value="1"/>
</dbReference>
<dbReference type="PANTHER" id="PTHR31301:SF103">
    <property type="entry name" value="LOB DOMAIN-CONTAINING PROTEIN 5-RELATED"/>
    <property type="match status" value="1"/>
</dbReference>
<sequence length="154" mass="17627">MDVSRVNVNRAPCALCTTKNKRCPKNCEFAPYFPAEKLGEFESAHKLFGTPNIMKMMRLVSEDENKGMLALLESSILIENKGMLASFESSKLIENQDMLASSILMEGDAWKKDPVRGGFGIIQKLKWQIELRKLYLNELKEKIKVEKEKTELRL</sequence>
<name>A0A8T2B2A5_9BRAS</name>
<feature type="domain" description="LOB" evidence="2">
    <location>
        <begin position="11"/>
        <end position="143"/>
    </location>
</feature>
<reference evidence="3 4" key="1">
    <citation type="submission" date="2020-12" db="EMBL/GenBank/DDBJ databases">
        <title>Concerted genomic and epigenomic changes stabilize Arabidopsis allopolyploids.</title>
        <authorList>
            <person name="Chen Z."/>
        </authorList>
    </citation>
    <scope>NUCLEOTIDE SEQUENCE [LARGE SCALE GENOMIC DNA]</scope>
    <source>
        <strain evidence="3">Allo738</strain>
        <tissue evidence="3">Leaf</tissue>
    </source>
</reference>
<dbReference type="InterPro" id="IPR004883">
    <property type="entry name" value="LOB"/>
</dbReference>
<keyword evidence="4" id="KW-1185">Reference proteome</keyword>
<organism evidence="3 4">
    <name type="scientific">Arabidopsis thaliana x Arabidopsis arenosa</name>
    <dbReference type="NCBI Taxonomy" id="1240361"/>
    <lineage>
        <taxon>Eukaryota</taxon>
        <taxon>Viridiplantae</taxon>
        <taxon>Streptophyta</taxon>
        <taxon>Embryophyta</taxon>
        <taxon>Tracheophyta</taxon>
        <taxon>Spermatophyta</taxon>
        <taxon>Magnoliopsida</taxon>
        <taxon>eudicotyledons</taxon>
        <taxon>Gunneridae</taxon>
        <taxon>Pentapetalae</taxon>
        <taxon>rosids</taxon>
        <taxon>malvids</taxon>
        <taxon>Brassicales</taxon>
        <taxon>Brassicaceae</taxon>
        <taxon>Camelineae</taxon>
        <taxon>Arabidopsis</taxon>
    </lineage>
</organism>
<accession>A0A8T2B2A5</accession>
<comment type="caution">
    <text evidence="3">The sequence shown here is derived from an EMBL/GenBank/DDBJ whole genome shotgun (WGS) entry which is preliminary data.</text>
</comment>
<evidence type="ECO:0000313" key="4">
    <source>
        <dbReference type="Proteomes" id="UP000694240"/>
    </source>
</evidence>
<dbReference type="Pfam" id="PF03195">
    <property type="entry name" value="LOB"/>
    <property type="match status" value="2"/>
</dbReference>
<proteinExistence type="inferred from homology"/>
<dbReference type="Proteomes" id="UP000694240">
    <property type="component" value="Chromosome 8"/>
</dbReference>
<evidence type="ECO:0000256" key="1">
    <source>
        <dbReference type="ARBA" id="ARBA00005474"/>
    </source>
</evidence>
<dbReference type="EMBL" id="JAEFBK010000008">
    <property type="protein sequence ID" value="KAG7578194.1"/>
    <property type="molecule type" value="Genomic_DNA"/>
</dbReference>
<dbReference type="PROSITE" id="PS50891">
    <property type="entry name" value="LOB"/>
    <property type="match status" value="1"/>
</dbReference>
<gene>
    <name evidence="3" type="ORF">ISN45_Aa03g024020</name>
</gene>
<protein>
    <submittedName>
        <fullName evidence="3">Lateral organ boundaries LOB</fullName>
    </submittedName>
</protein>